<proteinExistence type="predicted"/>
<feature type="compositionally biased region" description="Polar residues" evidence="1">
    <location>
        <begin position="12"/>
        <end position="21"/>
    </location>
</feature>
<feature type="region of interest" description="Disordered" evidence="1">
    <location>
        <begin position="210"/>
        <end position="375"/>
    </location>
</feature>
<evidence type="ECO:0000313" key="3">
    <source>
        <dbReference type="Proteomes" id="UP001322138"/>
    </source>
</evidence>
<dbReference type="Proteomes" id="UP001322138">
    <property type="component" value="Unassembled WGS sequence"/>
</dbReference>
<feature type="region of interest" description="Disordered" evidence="1">
    <location>
        <begin position="155"/>
        <end position="197"/>
    </location>
</feature>
<dbReference type="EMBL" id="JAFFGZ010000005">
    <property type="protein sequence ID" value="KAK4644065.1"/>
    <property type="molecule type" value="Genomic_DNA"/>
</dbReference>
<dbReference type="GeneID" id="87896783"/>
<accession>A0ABR0FM02</accession>
<feature type="compositionally biased region" description="Low complexity" evidence="1">
    <location>
        <begin position="22"/>
        <end position="45"/>
    </location>
</feature>
<evidence type="ECO:0008006" key="4">
    <source>
        <dbReference type="Google" id="ProtNLM"/>
    </source>
</evidence>
<sequence length="375" mass="41788">MPRQLPWRINRDGQTSVETRQSPNPTSTRSPAPSNRPSRPSTAAPNPRSSHERFNAPRPSAGRRGRSPSASPPPEPPSEELMIEGVDHDDRYRMVEDEFLAVAGEFTRHLHAAEYQRLKGLAKSQNADTIWNISRPVTGEMTKMVKRRHAALNIASKQRKGITQLKGLSPQTTSDTDDKEAPSRKQPNPNSLQGLMDSPRKQAVPLTSVSSLLQGSSLRETSPSSGRMAPPGLRRAESTFSVPIKREPTPDSDDLDSQAPWPIRRASTQSSIKHGMTAAQETSFADFPAPQPRARSRAATIEPSRAMSRPPEQSQRQATQDTKQEDDDDDDDDDNDFLSRIRARRLEQRRRRESRAQPGIKSETQEAAFDDIPFV</sequence>
<feature type="compositionally biased region" description="Polar residues" evidence="1">
    <location>
        <begin position="210"/>
        <end position="225"/>
    </location>
</feature>
<feature type="region of interest" description="Disordered" evidence="1">
    <location>
        <begin position="1"/>
        <end position="80"/>
    </location>
</feature>
<reference evidence="2 3" key="1">
    <citation type="journal article" date="2023" name="bioRxiv">
        <title>High-quality genome assemblies of four members of thePodospora anserinaspecies complex.</title>
        <authorList>
            <person name="Ament-Velasquez S.L."/>
            <person name="Vogan A.A."/>
            <person name="Wallerman O."/>
            <person name="Hartmann F."/>
            <person name="Gautier V."/>
            <person name="Silar P."/>
            <person name="Giraud T."/>
            <person name="Johannesson H."/>
        </authorList>
    </citation>
    <scope>NUCLEOTIDE SEQUENCE [LARGE SCALE GENOMIC DNA]</scope>
    <source>
        <strain evidence="2 3">CBS 112042</strain>
    </source>
</reference>
<dbReference type="RefSeq" id="XP_062733041.1">
    <property type="nucleotide sequence ID" value="XM_062877301.1"/>
</dbReference>
<organism evidence="2 3">
    <name type="scientific">Podospora bellae-mahoneyi</name>
    <dbReference type="NCBI Taxonomy" id="2093777"/>
    <lineage>
        <taxon>Eukaryota</taxon>
        <taxon>Fungi</taxon>
        <taxon>Dikarya</taxon>
        <taxon>Ascomycota</taxon>
        <taxon>Pezizomycotina</taxon>
        <taxon>Sordariomycetes</taxon>
        <taxon>Sordariomycetidae</taxon>
        <taxon>Sordariales</taxon>
        <taxon>Podosporaceae</taxon>
        <taxon>Podospora</taxon>
    </lineage>
</organism>
<evidence type="ECO:0000256" key="1">
    <source>
        <dbReference type="SAM" id="MobiDB-lite"/>
    </source>
</evidence>
<evidence type="ECO:0000313" key="2">
    <source>
        <dbReference type="EMBL" id="KAK4644065.1"/>
    </source>
</evidence>
<feature type="compositionally biased region" description="Polar residues" evidence="1">
    <location>
        <begin position="311"/>
        <end position="321"/>
    </location>
</feature>
<protein>
    <recommendedName>
        <fullName evidence="4">Myb-like domain-containing protein</fullName>
    </recommendedName>
</protein>
<feature type="compositionally biased region" description="Basic residues" evidence="1">
    <location>
        <begin position="341"/>
        <end position="353"/>
    </location>
</feature>
<name>A0ABR0FM02_9PEZI</name>
<gene>
    <name evidence="2" type="ORF">QC761_301460</name>
</gene>
<feature type="compositionally biased region" description="Acidic residues" evidence="1">
    <location>
        <begin position="324"/>
        <end position="336"/>
    </location>
</feature>
<keyword evidence="3" id="KW-1185">Reference proteome</keyword>
<comment type="caution">
    <text evidence="2">The sequence shown here is derived from an EMBL/GenBank/DDBJ whole genome shotgun (WGS) entry which is preliminary data.</text>
</comment>